<evidence type="ECO:0000313" key="8">
    <source>
        <dbReference type="EMBL" id="GFF21842.1"/>
    </source>
</evidence>
<keyword evidence="4" id="KW-0804">Transcription</keyword>
<evidence type="ECO:0000256" key="4">
    <source>
        <dbReference type="ARBA" id="ARBA00023163"/>
    </source>
</evidence>
<dbReference type="InterPro" id="IPR007219">
    <property type="entry name" value="XnlR_reg_dom"/>
</dbReference>
<dbReference type="GO" id="GO:0006351">
    <property type="term" value="P:DNA-templated transcription"/>
    <property type="evidence" value="ECO:0007669"/>
    <property type="project" value="InterPro"/>
</dbReference>
<protein>
    <submittedName>
        <fullName evidence="8">Fungal-specific transcription factor domain-domain-containing protein</fullName>
    </submittedName>
</protein>
<evidence type="ECO:0000256" key="5">
    <source>
        <dbReference type="ARBA" id="ARBA00023242"/>
    </source>
</evidence>
<feature type="region of interest" description="Disordered" evidence="6">
    <location>
        <begin position="79"/>
        <end position="114"/>
    </location>
</feature>
<dbReference type="EMBL" id="BLJY01000017">
    <property type="protein sequence ID" value="GFF21842.1"/>
    <property type="molecule type" value="Genomic_DNA"/>
</dbReference>
<dbReference type="InterPro" id="IPR050987">
    <property type="entry name" value="AtrR-like"/>
</dbReference>
<evidence type="ECO:0000313" key="9">
    <source>
        <dbReference type="Proteomes" id="UP000452235"/>
    </source>
</evidence>
<proteinExistence type="predicted"/>
<dbReference type="AlphaFoldDB" id="A0A5M3ZAK5"/>
<dbReference type="GO" id="GO:0003677">
    <property type="term" value="F:DNA binding"/>
    <property type="evidence" value="ECO:0007669"/>
    <property type="project" value="UniProtKB-KW"/>
</dbReference>
<dbReference type="GO" id="GO:0005634">
    <property type="term" value="C:nucleus"/>
    <property type="evidence" value="ECO:0007669"/>
    <property type="project" value="UniProtKB-SubCell"/>
</dbReference>
<feature type="domain" description="Xylanolytic transcriptional activator regulatory" evidence="7">
    <location>
        <begin position="303"/>
        <end position="377"/>
    </location>
</feature>
<keyword evidence="5" id="KW-0539">Nucleus</keyword>
<dbReference type="GO" id="GO:0008270">
    <property type="term" value="F:zinc ion binding"/>
    <property type="evidence" value="ECO:0007669"/>
    <property type="project" value="InterPro"/>
</dbReference>
<organism evidence="8 9">
    <name type="scientific">Aspergillus terreus</name>
    <dbReference type="NCBI Taxonomy" id="33178"/>
    <lineage>
        <taxon>Eukaryota</taxon>
        <taxon>Fungi</taxon>
        <taxon>Dikarya</taxon>
        <taxon>Ascomycota</taxon>
        <taxon>Pezizomycotina</taxon>
        <taxon>Eurotiomycetes</taxon>
        <taxon>Eurotiomycetidae</taxon>
        <taxon>Eurotiales</taxon>
        <taxon>Aspergillaceae</taxon>
        <taxon>Aspergillus</taxon>
        <taxon>Aspergillus subgen. Circumdati</taxon>
    </lineage>
</organism>
<comment type="caution">
    <text evidence="8">The sequence shown here is derived from an EMBL/GenBank/DDBJ whole genome shotgun (WGS) entry which is preliminary data.</text>
</comment>
<dbReference type="Proteomes" id="UP000452235">
    <property type="component" value="Unassembled WGS sequence"/>
</dbReference>
<dbReference type="VEuPathDB" id="FungiDB:ATEG_08241"/>
<dbReference type="Pfam" id="PF04082">
    <property type="entry name" value="Fungal_trans"/>
    <property type="match status" value="1"/>
</dbReference>
<dbReference type="OrthoDB" id="6486656at2759"/>
<feature type="compositionally biased region" description="Polar residues" evidence="6">
    <location>
        <begin position="79"/>
        <end position="95"/>
    </location>
</feature>
<evidence type="ECO:0000256" key="2">
    <source>
        <dbReference type="ARBA" id="ARBA00023015"/>
    </source>
</evidence>
<evidence type="ECO:0000256" key="1">
    <source>
        <dbReference type="ARBA" id="ARBA00004123"/>
    </source>
</evidence>
<reference evidence="8 9" key="1">
    <citation type="submission" date="2020-01" db="EMBL/GenBank/DDBJ databases">
        <title>Aspergillus terreus IFO 6365 whole genome shotgun sequence.</title>
        <authorList>
            <person name="Kanamasa S."/>
            <person name="Takahashi H."/>
        </authorList>
    </citation>
    <scope>NUCLEOTIDE SEQUENCE [LARGE SCALE GENOMIC DNA]</scope>
    <source>
        <strain evidence="8 9">IFO 6365</strain>
    </source>
</reference>
<keyword evidence="3" id="KW-0238">DNA-binding</keyword>
<keyword evidence="9" id="KW-1185">Reference proteome</keyword>
<dbReference type="GO" id="GO:0003700">
    <property type="term" value="F:DNA-binding transcription factor activity"/>
    <property type="evidence" value="ECO:0007669"/>
    <property type="project" value="InterPro"/>
</dbReference>
<comment type="subcellular location">
    <subcellularLocation>
        <location evidence="1">Nucleus</location>
    </subcellularLocation>
</comment>
<dbReference type="SMART" id="SM00906">
    <property type="entry name" value="Fungal_trans"/>
    <property type="match status" value="1"/>
</dbReference>
<dbReference type="PANTHER" id="PTHR46910">
    <property type="entry name" value="TRANSCRIPTION FACTOR PDR1"/>
    <property type="match status" value="1"/>
</dbReference>
<feature type="region of interest" description="Disordered" evidence="6">
    <location>
        <begin position="1"/>
        <end position="23"/>
    </location>
</feature>
<sequence length="581" mass="64604">MGESRGPDNITPSPRVLQTEPSGVYPSLSEAGLSAIEMAISDGGIDLADELWELDGFVASCNLPDENAAAEQLFAPQPSQNTVAPSYHRSPQSANKPGPNRLYGVDSLASPATSNSGDMSSGIFLEKGRGNSQFFGFTSTAATIALCIRQATDTHHRLADSESLRFIMDCSPMCDEIPCPELNRHAQPQALSSTVAAQLFFEDYHAAHPILHRPKMDVLLERYICHGQQSLSPLEQSLLYLVTALAASSRPIMGSSKAVDAGNLYALALALFPHVVGTPSLDSMQILLLHVLYNIHWSKWSIAWVLCGIAVRVGQALGLHRTSPPELGLEQSQPKLRARIWAVTLILDAHLSMNQGRPPGCQQAHWDSEIFANLKVAELQWPLSEVLRWRVSLALIQQRLNLAFSSVATDEERLRYLEELDAQLIQWKEELPPEFQPEQQTILEGDAHIDIYRLHLDYFNLVQMIHWALVNHGPKAREFIAPRLRASESICLGACLALHDRWARSDHFITAMGVIYRDIAQHPEKLSARTNLEYLRVIKLHLQRMSHQHLLSASLTALFENMVKAAEEAIQDSSVDDQRDE</sequence>
<dbReference type="PANTHER" id="PTHR46910:SF37">
    <property type="entry name" value="ZN(II)2CYS6 TRANSCRIPTION FACTOR (EUROFUNG)"/>
    <property type="match status" value="1"/>
</dbReference>
<gene>
    <name evidence="8" type="ORF">ATEIFO6365_0017000400</name>
</gene>
<evidence type="ECO:0000256" key="3">
    <source>
        <dbReference type="ARBA" id="ARBA00023125"/>
    </source>
</evidence>
<dbReference type="CDD" id="cd12148">
    <property type="entry name" value="fungal_TF_MHR"/>
    <property type="match status" value="1"/>
</dbReference>
<accession>A0A5M3ZAK5</accession>
<name>A0A5M3ZAK5_ASPTE</name>
<evidence type="ECO:0000259" key="7">
    <source>
        <dbReference type="SMART" id="SM00906"/>
    </source>
</evidence>
<evidence type="ECO:0000256" key="6">
    <source>
        <dbReference type="SAM" id="MobiDB-lite"/>
    </source>
</evidence>
<keyword evidence="2" id="KW-0805">Transcription regulation</keyword>